<dbReference type="GO" id="GO:0046872">
    <property type="term" value="F:metal ion binding"/>
    <property type="evidence" value="ECO:0007669"/>
    <property type="project" value="UniProtKB-KW"/>
</dbReference>
<evidence type="ECO:0000256" key="7">
    <source>
        <dbReference type="ARBA" id="ARBA00023136"/>
    </source>
</evidence>
<keyword evidence="4" id="KW-0479">Metal-binding</keyword>
<dbReference type="Proteomes" id="UP000285146">
    <property type="component" value="Unassembled WGS sequence"/>
</dbReference>
<dbReference type="InParanoid" id="A0A423WQY6"/>
<keyword evidence="5" id="KW-0862">Zinc</keyword>
<evidence type="ECO:0000259" key="11">
    <source>
        <dbReference type="Pfam" id="PF20684"/>
    </source>
</evidence>
<feature type="transmembrane region" description="Helical" evidence="9">
    <location>
        <begin position="224"/>
        <end position="246"/>
    </location>
</feature>
<gene>
    <name evidence="12" type="ORF">VPNG_08042</name>
</gene>
<dbReference type="PANTHER" id="PTHR33048">
    <property type="entry name" value="PTH11-LIKE INTEGRAL MEMBRANE PROTEIN (AFU_ORTHOLOGUE AFUA_5G11245)"/>
    <property type="match status" value="1"/>
</dbReference>
<dbReference type="OrthoDB" id="5417887at2759"/>
<protein>
    <submittedName>
        <fullName evidence="12">Uncharacterized protein</fullName>
    </submittedName>
</protein>
<proteinExistence type="inferred from homology"/>
<dbReference type="Pfam" id="PF20684">
    <property type="entry name" value="Fung_rhodopsin"/>
    <property type="match status" value="1"/>
</dbReference>
<dbReference type="InterPro" id="IPR011057">
    <property type="entry name" value="Mss4-like_sf"/>
</dbReference>
<feature type="transmembrane region" description="Helical" evidence="9">
    <location>
        <begin position="64"/>
        <end position="90"/>
    </location>
</feature>
<keyword evidence="6 9" id="KW-1133">Transmembrane helix</keyword>
<comment type="subcellular location">
    <subcellularLocation>
        <location evidence="1">Membrane</location>
        <topology evidence="1">Multi-pass membrane protein</topology>
    </subcellularLocation>
</comment>
<feature type="transmembrane region" description="Helical" evidence="9">
    <location>
        <begin position="110"/>
        <end position="129"/>
    </location>
</feature>
<dbReference type="EMBL" id="LKEB01000045">
    <property type="protein sequence ID" value="ROW05866.1"/>
    <property type="molecule type" value="Genomic_DNA"/>
</dbReference>
<comment type="caution">
    <text evidence="12">The sequence shown here is derived from an EMBL/GenBank/DDBJ whole genome shotgun (WGS) entry which is preliminary data.</text>
</comment>
<dbReference type="InterPro" id="IPR049326">
    <property type="entry name" value="Rhodopsin_dom_fungi"/>
</dbReference>
<dbReference type="PANTHER" id="PTHR33048:SF147">
    <property type="entry name" value="INTEGRAL MEMBRANE PROTEIN"/>
    <property type="match status" value="1"/>
</dbReference>
<dbReference type="SUPFAM" id="SSF51316">
    <property type="entry name" value="Mss4-like"/>
    <property type="match status" value="1"/>
</dbReference>
<comment type="similarity">
    <text evidence="2">Belongs to the Gfa family.</text>
</comment>
<evidence type="ECO:0000256" key="8">
    <source>
        <dbReference type="ARBA" id="ARBA00038359"/>
    </source>
</evidence>
<sequence>MAPVHESLMISDLPLVSRYIDFHYYNPAGQVYVGLWCLWASATVFLALRVWCKLSRHHGLWYDDYILILSWLILMANDIIITVEYATGYSKGNWSEHMHILINTSSDGTVVGQTLTKTAFAVTLLRMTYASTRSKWPWQQAVLWFCIISMNGFMVTKCVFQWAKLCGRHDYQQSYRIQGWCLNYNFSQTYKEVGNIYNIIMDFIFAIFPWFITWPLNLKRAEKVGLCVTLSLGMIIAIITAVRTWWKDTPLMHQHDHWYIWRNAMSEIWYSGEVAGTIIVQCIPVLRPLLKDLHTTITSNRLTTSEATRTIGGTTWRGSTLIDHKKSFPSRTASILSKNEEKKSPGVFELMDIPEEPMATEQRQRRYGYYADAYYEPNSDSSVDLPVQGQRIQTTRTVTVTDKPLISFPTLTCHCTSCKRRSGGIGSYAFVVPKQNVQFQPEFNTPSTISPAGGVHKVFVDNDTGSGEPMQRTMCAECGSPVCIIEASGPDARCLQFGLFADSEGVDLSECKPGLEMFASKRVKWMPEVGEEVKEEA</sequence>
<feature type="domain" description="CENP-V/GFA" evidence="10">
    <location>
        <begin position="399"/>
        <end position="519"/>
    </location>
</feature>
<dbReference type="AlphaFoldDB" id="A0A423WQY6"/>
<dbReference type="Gene3D" id="3.90.1590.10">
    <property type="entry name" value="glutathione-dependent formaldehyde- activating enzyme (gfa)"/>
    <property type="match status" value="1"/>
</dbReference>
<evidence type="ECO:0000256" key="4">
    <source>
        <dbReference type="ARBA" id="ARBA00022723"/>
    </source>
</evidence>
<organism evidence="12 13">
    <name type="scientific">Cytospora leucostoma</name>
    <dbReference type="NCBI Taxonomy" id="1230097"/>
    <lineage>
        <taxon>Eukaryota</taxon>
        <taxon>Fungi</taxon>
        <taxon>Dikarya</taxon>
        <taxon>Ascomycota</taxon>
        <taxon>Pezizomycotina</taxon>
        <taxon>Sordariomycetes</taxon>
        <taxon>Sordariomycetidae</taxon>
        <taxon>Diaporthales</taxon>
        <taxon>Cytosporaceae</taxon>
        <taxon>Cytospora</taxon>
    </lineage>
</organism>
<evidence type="ECO:0000256" key="9">
    <source>
        <dbReference type="SAM" id="Phobius"/>
    </source>
</evidence>
<evidence type="ECO:0000256" key="1">
    <source>
        <dbReference type="ARBA" id="ARBA00004141"/>
    </source>
</evidence>
<feature type="transmembrane region" description="Helical" evidence="9">
    <location>
        <begin position="141"/>
        <end position="163"/>
    </location>
</feature>
<feature type="domain" description="Rhodopsin" evidence="11">
    <location>
        <begin position="48"/>
        <end position="291"/>
    </location>
</feature>
<feature type="transmembrane region" description="Helical" evidence="9">
    <location>
        <begin position="195"/>
        <end position="212"/>
    </location>
</feature>
<dbReference type="Pfam" id="PF04828">
    <property type="entry name" value="GFA"/>
    <property type="match status" value="1"/>
</dbReference>
<keyword evidence="7 9" id="KW-0472">Membrane</keyword>
<accession>A0A423WQY6</accession>
<keyword evidence="13" id="KW-1185">Reference proteome</keyword>
<keyword evidence="3 9" id="KW-0812">Transmembrane</keyword>
<dbReference type="GO" id="GO:0016020">
    <property type="term" value="C:membrane"/>
    <property type="evidence" value="ECO:0007669"/>
    <property type="project" value="UniProtKB-SubCell"/>
</dbReference>
<evidence type="ECO:0000256" key="2">
    <source>
        <dbReference type="ARBA" id="ARBA00005495"/>
    </source>
</evidence>
<evidence type="ECO:0000313" key="12">
    <source>
        <dbReference type="EMBL" id="ROW05866.1"/>
    </source>
</evidence>
<evidence type="ECO:0000259" key="10">
    <source>
        <dbReference type="Pfam" id="PF04828"/>
    </source>
</evidence>
<dbReference type="InterPro" id="IPR006913">
    <property type="entry name" value="CENP-V/GFA"/>
</dbReference>
<reference evidence="12 13" key="1">
    <citation type="submission" date="2015-09" db="EMBL/GenBank/DDBJ databases">
        <title>Host preference determinants of Valsa canker pathogens revealed by comparative genomics.</title>
        <authorList>
            <person name="Yin Z."/>
            <person name="Huang L."/>
        </authorList>
    </citation>
    <scope>NUCLEOTIDE SEQUENCE [LARGE SCALE GENOMIC DNA]</scope>
    <source>
        <strain evidence="12 13">SXYLt</strain>
    </source>
</reference>
<evidence type="ECO:0000313" key="13">
    <source>
        <dbReference type="Proteomes" id="UP000285146"/>
    </source>
</evidence>
<name>A0A423WQY6_9PEZI</name>
<evidence type="ECO:0000256" key="6">
    <source>
        <dbReference type="ARBA" id="ARBA00022989"/>
    </source>
</evidence>
<dbReference type="InterPro" id="IPR052337">
    <property type="entry name" value="SAT4-like"/>
</dbReference>
<evidence type="ECO:0000256" key="3">
    <source>
        <dbReference type="ARBA" id="ARBA00022692"/>
    </source>
</evidence>
<dbReference type="GO" id="GO:0016846">
    <property type="term" value="F:carbon-sulfur lyase activity"/>
    <property type="evidence" value="ECO:0007669"/>
    <property type="project" value="InterPro"/>
</dbReference>
<comment type="similarity">
    <text evidence="8">Belongs to the SAT4 family.</text>
</comment>
<evidence type="ECO:0000256" key="5">
    <source>
        <dbReference type="ARBA" id="ARBA00022833"/>
    </source>
</evidence>
<dbReference type="STRING" id="1230097.A0A423WQY6"/>
<feature type="transmembrane region" description="Helical" evidence="9">
    <location>
        <begin position="31"/>
        <end position="52"/>
    </location>
</feature>